<feature type="transmembrane region" description="Helical" evidence="5">
    <location>
        <begin position="20"/>
        <end position="41"/>
    </location>
</feature>
<dbReference type="GO" id="GO:0071732">
    <property type="term" value="P:cellular response to nitric oxide"/>
    <property type="evidence" value="ECO:0007669"/>
    <property type="project" value="UniProtKB-ARBA"/>
</dbReference>
<dbReference type="InterPro" id="IPR013767">
    <property type="entry name" value="PAS_fold"/>
</dbReference>
<dbReference type="Pfam" id="PF13426">
    <property type="entry name" value="PAS_9"/>
    <property type="match status" value="1"/>
</dbReference>
<dbReference type="PANTHER" id="PTHR44757">
    <property type="entry name" value="DIGUANYLATE CYCLASE DGCP"/>
    <property type="match status" value="1"/>
</dbReference>
<feature type="domain" description="PAC" evidence="7">
    <location>
        <begin position="774"/>
        <end position="832"/>
    </location>
</feature>
<dbReference type="CDD" id="cd01949">
    <property type="entry name" value="GGDEF"/>
    <property type="match status" value="1"/>
</dbReference>
<feature type="domain" description="PAS" evidence="6">
    <location>
        <begin position="835"/>
        <end position="875"/>
    </location>
</feature>
<feature type="domain" description="PAC" evidence="7">
    <location>
        <begin position="642"/>
        <end position="695"/>
    </location>
</feature>
<dbReference type="SMART" id="SM00267">
    <property type="entry name" value="GGDEF"/>
    <property type="match status" value="1"/>
</dbReference>
<dbReference type="Pfam" id="PF08447">
    <property type="entry name" value="PAS_3"/>
    <property type="match status" value="1"/>
</dbReference>
<dbReference type="InterPro" id="IPR001610">
    <property type="entry name" value="PAC"/>
</dbReference>
<dbReference type="SUPFAM" id="SSF141868">
    <property type="entry name" value="EAL domain-like"/>
    <property type="match status" value="1"/>
</dbReference>
<evidence type="ECO:0000259" key="7">
    <source>
        <dbReference type="PROSITE" id="PS50113"/>
    </source>
</evidence>
<dbReference type="Pfam" id="PF00563">
    <property type="entry name" value="EAL"/>
    <property type="match status" value="1"/>
</dbReference>
<dbReference type="Proteomes" id="UP001147830">
    <property type="component" value="Unassembled WGS sequence"/>
</dbReference>
<keyword evidence="5" id="KW-0812">Transmembrane</keyword>
<evidence type="ECO:0000313" key="11">
    <source>
        <dbReference type="Proteomes" id="UP001147830"/>
    </source>
</evidence>
<organism evidence="10 11">
    <name type="scientific">Thalassolituus pacificus</name>
    <dbReference type="NCBI Taxonomy" id="2975440"/>
    <lineage>
        <taxon>Bacteria</taxon>
        <taxon>Pseudomonadati</taxon>
        <taxon>Pseudomonadota</taxon>
        <taxon>Gammaproteobacteria</taxon>
        <taxon>Oceanospirillales</taxon>
        <taxon>Oceanospirillaceae</taxon>
        <taxon>Thalassolituus</taxon>
    </lineage>
</organism>
<dbReference type="Gene3D" id="3.20.20.450">
    <property type="entry name" value="EAL domain"/>
    <property type="match status" value="1"/>
</dbReference>
<evidence type="ECO:0000313" key="10">
    <source>
        <dbReference type="EMBL" id="MCT7360363.1"/>
    </source>
</evidence>
<reference evidence="10" key="2">
    <citation type="submission" date="2022-08" db="EMBL/GenBank/DDBJ databases">
        <authorList>
            <person name="Dong C."/>
        </authorList>
    </citation>
    <scope>NUCLEOTIDE SEQUENCE</scope>
    <source>
        <strain evidence="10">59MF3M-4</strain>
    </source>
</reference>
<dbReference type="CDD" id="cd01948">
    <property type="entry name" value="EAL"/>
    <property type="match status" value="1"/>
</dbReference>
<protein>
    <recommendedName>
        <fullName evidence="2">cyclic-guanylate-specific phosphodiesterase</fullName>
        <ecNumber evidence="2">3.1.4.52</ecNumber>
    </recommendedName>
</protein>
<dbReference type="PROSITE" id="PS50112">
    <property type="entry name" value="PAS"/>
    <property type="match status" value="2"/>
</dbReference>
<dbReference type="FunFam" id="3.20.20.450:FF:000001">
    <property type="entry name" value="Cyclic di-GMP phosphodiesterase yahA"/>
    <property type="match status" value="1"/>
</dbReference>
<name>A0A9X3ATM1_9GAMM</name>
<dbReference type="InterPro" id="IPR052155">
    <property type="entry name" value="Biofilm_reg_signaling"/>
</dbReference>
<dbReference type="Pfam" id="PF00989">
    <property type="entry name" value="PAS"/>
    <property type="match status" value="1"/>
</dbReference>
<dbReference type="InterPro" id="IPR001633">
    <property type="entry name" value="EAL_dom"/>
</dbReference>
<dbReference type="Gene3D" id="3.30.450.20">
    <property type="entry name" value="PAS domain"/>
    <property type="match status" value="5"/>
</dbReference>
<comment type="catalytic activity">
    <reaction evidence="4">
        <text>3',3'-c-di-GMP + H2O = 5'-phosphoguanylyl(3'-&gt;5')guanosine + H(+)</text>
        <dbReference type="Rhea" id="RHEA:24902"/>
        <dbReference type="ChEBI" id="CHEBI:15377"/>
        <dbReference type="ChEBI" id="CHEBI:15378"/>
        <dbReference type="ChEBI" id="CHEBI:58754"/>
        <dbReference type="ChEBI" id="CHEBI:58805"/>
        <dbReference type="EC" id="3.1.4.52"/>
    </reaction>
    <physiologicalReaction direction="left-to-right" evidence="4">
        <dbReference type="Rhea" id="RHEA:24903"/>
    </physiologicalReaction>
</comment>
<evidence type="ECO:0000259" key="6">
    <source>
        <dbReference type="PROSITE" id="PS50112"/>
    </source>
</evidence>
<feature type="domain" description="EAL" evidence="8">
    <location>
        <begin position="1133"/>
        <end position="1387"/>
    </location>
</feature>
<dbReference type="Pfam" id="PF00990">
    <property type="entry name" value="GGDEF"/>
    <property type="match status" value="1"/>
</dbReference>
<dbReference type="InterPro" id="IPR029787">
    <property type="entry name" value="Nucleotide_cyclase"/>
</dbReference>
<dbReference type="PROSITE" id="PS50887">
    <property type="entry name" value="GGDEF"/>
    <property type="match status" value="1"/>
</dbReference>
<evidence type="ECO:0000256" key="1">
    <source>
        <dbReference type="ARBA" id="ARBA00001946"/>
    </source>
</evidence>
<reference evidence="10" key="1">
    <citation type="journal article" date="2022" name="Front. Microbiol.">
        <title>Genome-based taxonomic rearrangement of Oceanobacter-related bacteria including the description of Thalassolituus hydrocarbonoclasticus sp. nov. and Thalassolituus pacificus sp. nov. and emended description of the genus Thalassolituus.</title>
        <authorList>
            <person name="Dong C."/>
            <person name="Wei L."/>
            <person name="Wang J."/>
            <person name="Lai Q."/>
            <person name="Huang Z."/>
            <person name="Shao Z."/>
        </authorList>
    </citation>
    <scope>NUCLEOTIDE SEQUENCE</scope>
    <source>
        <strain evidence="10">59MF3M-4</strain>
    </source>
</reference>
<dbReference type="SUPFAM" id="SSF55073">
    <property type="entry name" value="Nucleotide cyclase"/>
    <property type="match status" value="1"/>
</dbReference>
<dbReference type="CDD" id="cd00130">
    <property type="entry name" value="PAS"/>
    <property type="match status" value="2"/>
</dbReference>
<evidence type="ECO:0000256" key="3">
    <source>
        <dbReference type="ARBA" id="ARBA00022636"/>
    </source>
</evidence>
<gene>
    <name evidence="10" type="ORF">NYR02_15175</name>
</gene>
<dbReference type="FunFam" id="3.30.70.270:FF:000001">
    <property type="entry name" value="Diguanylate cyclase domain protein"/>
    <property type="match status" value="1"/>
</dbReference>
<evidence type="ECO:0000259" key="8">
    <source>
        <dbReference type="PROSITE" id="PS50883"/>
    </source>
</evidence>
<dbReference type="RefSeq" id="WP_260977200.1">
    <property type="nucleotide sequence ID" value="NZ_JAOANI010000028.1"/>
</dbReference>
<keyword evidence="5" id="KW-0472">Membrane</keyword>
<dbReference type="InterPro" id="IPR000700">
    <property type="entry name" value="PAS-assoc_C"/>
</dbReference>
<evidence type="ECO:0000259" key="9">
    <source>
        <dbReference type="PROSITE" id="PS50887"/>
    </source>
</evidence>
<keyword evidence="11" id="KW-1185">Reference proteome</keyword>
<dbReference type="InterPro" id="IPR000014">
    <property type="entry name" value="PAS"/>
</dbReference>
<dbReference type="EC" id="3.1.4.52" evidence="2"/>
<dbReference type="SMART" id="SM00052">
    <property type="entry name" value="EAL"/>
    <property type="match status" value="1"/>
</dbReference>
<keyword evidence="3" id="KW-0973">c-di-GMP</keyword>
<dbReference type="InterPro" id="IPR013655">
    <property type="entry name" value="PAS_fold_3"/>
</dbReference>
<proteinExistence type="predicted"/>
<dbReference type="GO" id="GO:0006355">
    <property type="term" value="P:regulation of DNA-templated transcription"/>
    <property type="evidence" value="ECO:0007669"/>
    <property type="project" value="InterPro"/>
</dbReference>
<comment type="caution">
    <text evidence="10">The sequence shown here is derived from an EMBL/GenBank/DDBJ whole genome shotgun (WGS) entry which is preliminary data.</text>
</comment>
<keyword evidence="5" id="KW-1133">Transmembrane helix</keyword>
<dbReference type="NCBIfam" id="TIGR00254">
    <property type="entry name" value="GGDEF"/>
    <property type="match status" value="1"/>
</dbReference>
<dbReference type="SMART" id="SM00091">
    <property type="entry name" value="PAS"/>
    <property type="match status" value="5"/>
</dbReference>
<dbReference type="PROSITE" id="PS50113">
    <property type="entry name" value="PAC"/>
    <property type="match status" value="3"/>
</dbReference>
<feature type="domain" description="GGDEF" evidence="9">
    <location>
        <begin position="987"/>
        <end position="1124"/>
    </location>
</feature>
<dbReference type="PROSITE" id="PS50883">
    <property type="entry name" value="EAL"/>
    <property type="match status" value="1"/>
</dbReference>
<evidence type="ECO:0000256" key="4">
    <source>
        <dbReference type="ARBA" id="ARBA00051114"/>
    </source>
</evidence>
<evidence type="ECO:0000256" key="5">
    <source>
        <dbReference type="SAM" id="Phobius"/>
    </source>
</evidence>
<comment type="cofactor">
    <cofactor evidence="1">
        <name>Mg(2+)</name>
        <dbReference type="ChEBI" id="CHEBI:18420"/>
    </cofactor>
</comment>
<dbReference type="GO" id="GO:0071111">
    <property type="term" value="F:cyclic-guanylate-specific phosphodiesterase activity"/>
    <property type="evidence" value="ECO:0007669"/>
    <property type="project" value="UniProtKB-EC"/>
</dbReference>
<evidence type="ECO:0000256" key="2">
    <source>
        <dbReference type="ARBA" id="ARBA00012282"/>
    </source>
</evidence>
<feature type="domain" description="PAC" evidence="7">
    <location>
        <begin position="903"/>
        <end position="955"/>
    </location>
</feature>
<dbReference type="InterPro" id="IPR000160">
    <property type="entry name" value="GGDEF_dom"/>
</dbReference>
<dbReference type="InterPro" id="IPR035919">
    <property type="entry name" value="EAL_sf"/>
</dbReference>
<dbReference type="NCBIfam" id="TIGR00229">
    <property type="entry name" value="sensory_box"/>
    <property type="match status" value="3"/>
</dbReference>
<dbReference type="InterPro" id="IPR035965">
    <property type="entry name" value="PAS-like_dom_sf"/>
</dbReference>
<feature type="domain" description="PAS" evidence="6">
    <location>
        <begin position="696"/>
        <end position="766"/>
    </location>
</feature>
<sequence>MLFRLLQRAGQDDLRRSTLMNVPLFLLSFVFLALVLAGNVYRQWHNDQLAFNKEVALTLENYVQQSGLLAQAGLAANTMFSRAFAPLLEQSAKGDAAARDQLWAEMQKSFFNLTGFVLFDANGRYLTHRGTALHADETRDIYANSLSIGGNQGMFSLRYGSKGGYYFFTRFQGPGGETYLFVSRRSYSKLSSIIYNGNFPGFEMLLLDTRDNSIGIREHYYADSSHQPKLSKTEEQQILYRTNIPFTHWDVIALPVEKDVQAQLWSRIHPPLVVLATFSILAGILWVFLRRQERRAAELEIIRRQTEQRADRVLMSIDDALISTDAFGLINYVNPKGAALLIENGQRDFLGESLADVWPDKQALWNRGLNADELELLQDNGRQLTVRIGEEQRILEQGYNPLYEGRRISGIVWLLRDITDAVHATNALEESRSRYKALFEEAGVAHCLLDISHFDGQLESVRLVNINDAAVRMTKACSRQQLLQDYSQLLVQGSRELRSALQRAVDLKLSTTEFELPLRIFSGEPRDFWVNLSLRSGTVGQALMTVLDVTERKKATEKTREREAFWSKVMAAMPDLVYVVELTSELNHKVIYHNRTMGEVLGYPADLQLDANDWLRYAEPEEERHLAIALNKNRSLAMGTTREATARFRHADGSLRVLKFRDTPFALDKDGNVVRYIGTARDVTGDIEKQERIVESERRYRLLAENMSDVIWATDINLNFNFVSSSVERLLGYKPDELLREGIGAIFKRRDIRTLFHAMHHEIRQALRDPDNAQSRNVMIRKDAIATSKNGKEVLLELQASPLWNDKGELQGMLGISRDVGEARTIERELQLAGEVFDNSNEAILITDRTLNIANINRAFGAITGYKNEEVIGRTPDFLISSERHGITFFEEIGEALVSAGYWQGEIFYQRASGEIRTGWAGVSAIRDQDHEVQSLIIIMSDITERKVIEERIHKLAYFDPLTGLPNRSQMHERLDVLLKTAQRNNHCVALLFIDLDRFKPINDSMGHPAGDQVLKQVAQRLRNCTKKHDLVCRIGGDEFTVAIGEQTDNEKAADTAVKVAERILHALNRPYILGQREVFISASIGISIYPHDGGSVIELLKNSDMAMYHAKDLGRDNVQFFNEKMNQKAVELLELENDLRHALGRNELELYYQPQYQSSNGKAVAAEALLRWNHPTKGLISPGLFIPIIEDTGLIVPIGQWVLEQACQHFADWKNKALDLQRIAVNVSARQFKQDDFLQIVKDAIFKAGIRPDQLELELTESILIDDIEHTLEALNGLRKLGVRTAIDDFGTGYSSLNYLKQFPVDTLKIDRSFIQNLPDNSDDAQITRTIIAMAHNLGMGIIAEGVETREQLQFLISARCEEVQGFLFSKPLPQKQFIQLLQRHEIQC</sequence>
<dbReference type="PANTHER" id="PTHR44757:SF2">
    <property type="entry name" value="BIOFILM ARCHITECTURE MAINTENANCE PROTEIN MBAA"/>
    <property type="match status" value="1"/>
</dbReference>
<dbReference type="SMART" id="SM00086">
    <property type="entry name" value="PAC"/>
    <property type="match status" value="3"/>
</dbReference>
<dbReference type="EMBL" id="JAOANI010000028">
    <property type="protein sequence ID" value="MCT7360363.1"/>
    <property type="molecule type" value="Genomic_DNA"/>
</dbReference>
<dbReference type="InterPro" id="IPR043128">
    <property type="entry name" value="Rev_trsase/Diguanyl_cyclase"/>
</dbReference>
<accession>A0A9X3ATM1</accession>
<dbReference type="Gene3D" id="3.30.70.270">
    <property type="match status" value="1"/>
</dbReference>
<dbReference type="SUPFAM" id="SSF55785">
    <property type="entry name" value="PYP-like sensor domain (PAS domain)"/>
    <property type="match status" value="5"/>
</dbReference>